<keyword evidence="4" id="KW-1185">Reference proteome</keyword>
<keyword evidence="1 3" id="KW-0808">Transferase</keyword>
<dbReference type="Pfam" id="PF13692">
    <property type="entry name" value="Glyco_trans_1_4"/>
    <property type="match status" value="1"/>
</dbReference>
<name>A0A5B8UEC4_9BACT</name>
<dbReference type="PANTHER" id="PTHR46401:SF2">
    <property type="entry name" value="GLYCOSYLTRANSFERASE WBBK-RELATED"/>
    <property type="match status" value="1"/>
</dbReference>
<evidence type="ECO:0000313" key="3">
    <source>
        <dbReference type="EMBL" id="QEC54858.1"/>
    </source>
</evidence>
<reference evidence="3 4" key="1">
    <citation type="journal article" date="2015" name="Int. J. Syst. Evol. Microbiol.">
        <title>Flavisolibacter ginsenosidimutans sp. nov., with ginsenoside-converting activity isolated from soil used for cultivating ginseng.</title>
        <authorList>
            <person name="Zhao Y."/>
            <person name="Liu Q."/>
            <person name="Kang M.S."/>
            <person name="Jin F."/>
            <person name="Yu H."/>
            <person name="Im W.T."/>
        </authorList>
    </citation>
    <scope>NUCLEOTIDE SEQUENCE [LARGE SCALE GENOMIC DNA]</scope>
    <source>
        <strain evidence="3 4">Gsoil 636</strain>
    </source>
</reference>
<dbReference type="AlphaFoldDB" id="A0A5B8UEC4"/>
<proteinExistence type="predicted"/>
<evidence type="ECO:0000259" key="2">
    <source>
        <dbReference type="Pfam" id="PF13439"/>
    </source>
</evidence>
<feature type="domain" description="Glycosyltransferase subfamily 4-like N-terminal" evidence="2">
    <location>
        <begin position="46"/>
        <end position="205"/>
    </location>
</feature>
<dbReference type="Proteomes" id="UP000321204">
    <property type="component" value="Chromosome"/>
</dbReference>
<dbReference type="SUPFAM" id="SSF53756">
    <property type="entry name" value="UDP-Glycosyltransferase/glycogen phosphorylase"/>
    <property type="match status" value="1"/>
</dbReference>
<dbReference type="PANTHER" id="PTHR46401">
    <property type="entry name" value="GLYCOSYLTRANSFERASE WBBK-RELATED"/>
    <property type="match status" value="1"/>
</dbReference>
<gene>
    <name evidence="3" type="ORF">FSB75_02725</name>
</gene>
<dbReference type="KEGG" id="fgg:FSB75_02725"/>
<dbReference type="InterPro" id="IPR028098">
    <property type="entry name" value="Glyco_trans_4-like_N"/>
</dbReference>
<organism evidence="3 4">
    <name type="scientific">Flavisolibacter ginsenosidimutans</name>
    <dbReference type="NCBI Taxonomy" id="661481"/>
    <lineage>
        <taxon>Bacteria</taxon>
        <taxon>Pseudomonadati</taxon>
        <taxon>Bacteroidota</taxon>
        <taxon>Chitinophagia</taxon>
        <taxon>Chitinophagales</taxon>
        <taxon>Chitinophagaceae</taxon>
        <taxon>Flavisolibacter</taxon>
    </lineage>
</organism>
<evidence type="ECO:0000313" key="4">
    <source>
        <dbReference type="Proteomes" id="UP000321204"/>
    </source>
</evidence>
<protein>
    <submittedName>
        <fullName evidence="3">Glycosyltransferase family 4 protein</fullName>
    </submittedName>
</protein>
<dbReference type="Pfam" id="PF13439">
    <property type="entry name" value="Glyco_transf_4"/>
    <property type="match status" value="1"/>
</dbReference>
<dbReference type="GO" id="GO:0016757">
    <property type="term" value="F:glycosyltransferase activity"/>
    <property type="evidence" value="ECO:0007669"/>
    <property type="project" value="TreeGrafter"/>
</dbReference>
<dbReference type="Gene3D" id="3.40.50.2000">
    <property type="entry name" value="Glycogen Phosphorylase B"/>
    <property type="match status" value="2"/>
</dbReference>
<sequence>MENATIKVTGELVAQPLPDKRYRIAFLSQEDPTDQRTWSGITYHLYKQMGRFYDVHWVHANDVALTRRRILSLWNRMADLLRWKFTTHYFLNAFFLSQRAEQKIKKENFDLVVVGAGESELIAYLKTQIPIVYIADTTFRNMVNYYPWHTGLCKLALRQGNRIEKNAIQKAAHLIYSSQWASNSAIRDYGAKADRVSILSFGANMSRLPAKEEVEARPFANRCHLLFLGVHWERKGGPIVYQTFLELREKGIDCRLTIIGCAPFLPKDEDITVIPFLNKNDKQQSERLFQILMETSFLFVPTRADCTPVVFSEAAAFGVPVITTQTGGVGSVIREGKNGYCLPLEATAVDYSALIEKVWCDKDRYNQLRLSSRTEYDQRLNWHTWIMKFNVIVESLALVTKTKSLSK</sequence>
<dbReference type="CDD" id="cd03801">
    <property type="entry name" value="GT4_PimA-like"/>
    <property type="match status" value="1"/>
</dbReference>
<dbReference type="EMBL" id="CP042433">
    <property type="protein sequence ID" value="QEC54858.1"/>
    <property type="molecule type" value="Genomic_DNA"/>
</dbReference>
<dbReference type="OrthoDB" id="7560678at2"/>
<evidence type="ECO:0000256" key="1">
    <source>
        <dbReference type="ARBA" id="ARBA00022679"/>
    </source>
</evidence>
<accession>A0A5B8UEC4</accession>
<dbReference type="GO" id="GO:0009103">
    <property type="term" value="P:lipopolysaccharide biosynthetic process"/>
    <property type="evidence" value="ECO:0007669"/>
    <property type="project" value="TreeGrafter"/>
</dbReference>
<dbReference type="RefSeq" id="WP_146782387.1">
    <property type="nucleotide sequence ID" value="NZ_BAABIO010000006.1"/>
</dbReference>